<reference evidence="5 6" key="1">
    <citation type="submission" date="2018-05" db="EMBL/GenBank/DDBJ databases">
        <title>Paenibacillus flagellatus sp. nov., isolated from selenium mineral soil.</title>
        <authorList>
            <person name="Dai X."/>
        </authorList>
    </citation>
    <scope>NUCLEOTIDE SEQUENCE [LARGE SCALE GENOMIC DNA]</scope>
    <source>
        <strain evidence="5 6">DXL2</strain>
    </source>
</reference>
<keyword evidence="3" id="KW-0804">Transcription</keyword>
<comment type="caution">
    <text evidence="5">The sequence shown here is derived from an EMBL/GenBank/DDBJ whole genome shotgun (WGS) entry which is preliminary data.</text>
</comment>
<dbReference type="InterPro" id="IPR009057">
    <property type="entry name" value="Homeodomain-like_sf"/>
</dbReference>
<dbReference type="InterPro" id="IPR018060">
    <property type="entry name" value="HTH_AraC"/>
</dbReference>
<dbReference type="SUPFAM" id="SSF46689">
    <property type="entry name" value="Homeodomain-like"/>
    <property type="match status" value="1"/>
</dbReference>
<protein>
    <recommendedName>
        <fullName evidence="4">HTH araC/xylS-type domain-containing protein</fullName>
    </recommendedName>
</protein>
<dbReference type="GO" id="GO:0043565">
    <property type="term" value="F:sequence-specific DNA binding"/>
    <property type="evidence" value="ECO:0007669"/>
    <property type="project" value="InterPro"/>
</dbReference>
<dbReference type="Pfam" id="PF12833">
    <property type="entry name" value="HTH_18"/>
    <property type="match status" value="1"/>
</dbReference>
<dbReference type="RefSeq" id="WP_110839439.1">
    <property type="nucleotide sequence ID" value="NZ_QJVJ01000003.1"/>
</dbReference>
<feature type="domain" description="HTH araC/xylS-type" evidence="4">
    <location>
        <begin position="1"/>
        <end position="74"/>
    </location>
</feature>
<dbReference type="InterPro" id="IPR020449">
    <property type="entry name" value="Tscrpt_reg_AraC-type_HTH"/>
</dbReference>
<dbReference type="OrthoDB" id="182958at2"/>
<dbReference type="Gene3D" id="1.10.10.60">
    <property type="entry name" value="Homeodomain-like"/>
    <property type="match status" value="1"/>
</dbReference>
<evidence type="ECO:0000259" key="4">
    <source>
        <dbReference type="PROSITE" id="PS01124"/>
    </source>
</evidence>
<keyword evidence="1" id="KW-0805">Transcription regulation</keyword>
<evidence type="ECO:0000256" key="1">
    <source>
        <dbReference type="ARBA" id="ARBA00023015"/>
    </source>
</evidence>
<proteinExistence type="predicted"/>
<evidence type="ECO:0000256" key="2">
    <source>
        <dbReference type="ARBA" id="ARBA00023125"/>
    </source>
</evidence>
<dbReference type="PRINTS" id="PR00032">
    <property type="entry name" value="HTHARAC"/>
</dbReference>
<evidence type="ECO:0000313" key="6">
    <source>
        <dbReference type="Proteomes" id="UP000247476"/>
    </source>
</evidence>
<organism evidence="5 6">
    <name type="scientific">Paenibacillus flagellatus</name>
    <dbReference type="NCBI Taxonomy" id="2211139"/>
    <lineage>
        <taxon>Bacteria</taxon>
        <taxon>Bacillati</taxon>
        <taxon>Bacillota</taxon>
        <taxon>Bacilli</taxon>
        <taxon>Bacillales</taxon>
        <taxon>Paenibacillaceae</taxon>
        <taxon>Paenibacillus</taxon>
    </lineage>
</organism>
<evidence type="ECO:0000313" key="5">
    <source>
        <dbReference type="EMBL" id="PYI55639.1"/>
    </source>
</evidence>
<dbReference type="PANTHER" id="PTHR43280">
    <property type="entry name" value="ARAC-FAMILY TRANSCRIPTIONAL REGULATOR"/>
    <property type="match status" value="1"/>
</dbReference>
<dbReference type="Proteomes" id="UP000247476">
    <property type="component" value="Unassembled WGS sequence"/>
</dbReference>
<dbReference type="AlphaFoldDB" id="A0A2V5K827"/>
<dbReference type="PANTHER" id="PTHR43280:SF2">
    <property type="entry name" value="HTH-TYPE TRANSCRIPTIONAL REGULATOR EXSA"/>
    <property type="match status" value="1"/>
</dbReference>
<dbReference type="EMBL" id="QJVJ01000003">
    <property type="protein sequence ID" value="PYI55639.1"/>
    <property type="molecule type" value="Genomic_DNA"/>
</dbReference>
<dbReference type="GO" id="GO:0003700">
    <property type="term" value="F:DNA-binding transcription factor activity"/>
    <property type="evidence" value="ECO:0007669"/>
    <property type="project" value="InterPro"/>
</dbReference>
<keyword evidence="6" id="KW-1185">Reference proteome</keyword>
<dbReference type="SMART" id="SM00342">
    <property type="entry name" value="HTH_ARAC"/>
    <property type="match status" value="1"/>
</dbReference>
<evidence type="ECO:0000256" key="3">
    <source>
        <dbReference type="ARBA" id="ARBA00023163"/>
    </source>
</evidence>
<dbReference type="InterPro" id="IPR018062">
    <property type="entry name" value="HTH_AraC-typ_CS"/>
</dbReference>
<keyword evidence="2" id="KW-0238">DNA-binding</keyword>
<name>A0A2V5K827_9BACL</name>
<accession>A0A2V5K827</accession>
<dbReference type="PROSITE" id="PS01124">
    <property type="entry name" value="HTH_ARAC_FAMILY_2"/>
    <property type="match status" value="1"/>
</dbReference>
<gene>
    <name evidence="5" type="ORF">DLM86_07885</name>
</gene>
<dbReference type="PROSITE" id="PS00041">
    <property type="entry name" value="HTH_ARAC_FAMILY_1"/>
    <property type="match status" value="1"/>
</dbReference>
<sequence length="84" mass="9583">MSPRIATSKFKRHTSLIFVQFLHEVRIRHACSLLVCTDMSVFDIAIEVGFGSYPSFLRIFLELNGVAPGEYRKHYHPQEGTIAT</sequence>